<proteinExistence type="predicted"/>
<dbReference type="OrthoDB" id="4485313at2"/>
<name>C8X7U2_NAKMY</name>
<accession>C8X7U2</accession>
<reference evidence="1 2" key="2">
    <citation type="journal article" date="2010" name="Stand. Genomic Sci.">
        <title>Complete genome sequence of Nakamurella multipartita type strain (Y-104).</title>
        <authorList>
            <person name="Tice H."/>
            <person name="Mayilraj S."/>
            <person name="Sims D."/>
            <person name="Lapidus A."/>
            <person name="Nolan M."/>
            <person name="Lucas S."/>
            <person name="Glavina Del Rio T."/>
            <person name="Copeland A."/>
            <person name="Cheng J.F."/>
            <person name="Meincke L."/>
            <person name="Bruce D."/>
            <person name="Goodwin L."/>
            <person name="Pitluck S."/>
            <person name="Ivanova N."/>
            <person name="Mavromatis K."/>
            <person name="Ovchinnikova G."/>
            <person name="Pati A."/>
            <person name="Chen A."/>
            <person name="Palaniappan K."/>
            <person name="Land M."/>
            <person name="Hauser L."/>
            <person name="Chang Y.J."/>
            <person name="Jeffries C.D."/>
            <person name="Detter J.C."/>
            <person name="Brettin T."/>
            <person name="Rohde M."/>
            <person name="Goker M."/>
            <person name="Bristow J."/>
            <person name="Eisen J.A."/>
            <person name="Markowitz V."/>
            <person name="Hugenholtz P."/>
            <person name="Kyrpides N.C."/>
            <person name="Klenk H.P."/>
            <person name="Chen F."/>
        </authorList>
    </citation>
    <scope>NUCLEOTIDE SEQUENCE [LARGE SCALE GENOMIC DNA]</scope>
    <source>
        <strain evidence="2">ATCC 700099 / DSM 44233 / CIP 104796 / JCM 9543 / NBRC 105858 / Y-104</strain>
    </source>
</reference>
<evidence type="ECO:0000313" key="1">
    <source>
        <dbReference type="EMBL" id="ACV80945.1"/>
    </source>
</evidence>
<dbReference type="EMBL" id="CP001737">
    <property type="protein sequence ID" value="ACV80945.1"/>
    <property type="molecule type" value="Genomic_DNA"/>
</dbReference>
<dbReference type="Proteomes" id="UP000002218">
    <property type="component" value="Chromosome"/>
</dbReference>
<reference evidence="2" key="1">
    <citation type="submission" date="2009-09" db="EMBL/GenBank/DDBJ databases">
        <title>The complete genome of Nakamurella multipartita DSM 44233.</title>
        <authorList>
            <consortium name="US DOE Joint Genome Institute (JGI-PGF)"/>
            <person name="Lucas S."/>
            <person name="Copeland A."/>
            <person name="Lapidus A."/>
            <person name="Glavina del Rio T."/>
            <person name="Dalin E."/>
            <person name="Tice H."/>
            <person name="Bruce D."/>
            <person name="Goodwin L."/>
            <person name="Pitluck S."/>
            <person name="Kyrpides N."/>
            <person name="Mavromatis K."/>
            <person name="Ivanova N."/>
            <person name="Ovchinnikova G."/>
            <person name="Sims D."/>
            <person name="Meincke L."/>
            <person name="Brettin T."/>
            <person name="Detter J.C."/>
            <person name="Han C."/>
            <person name="Larimer F."/>
            <person name="Land M."/>
            <person name="Hauser L."/>
            <person name="Markowitz V."/>
            <person name="Cheng J.-F."/>
            <person name="Hugenholtz P."/>
            <person name="Woyke T."/>
            <person name="Wu D."/>
            <person name="Klenk H.-P."/>
            <person name="Eisen J.A."/>
        </authorList>
    </citation>
    <scope>NUCLEOTIDE SEQUENCE [LARGE SCALE GENOMIC DNA]</scope>
    <source>
        <strain evidence="2">ATCC 700099 / DSM 44233 / CIP 104796 / JCM 9543 / NBRC 105858 / Y-104</strain>
    </source>
</reference>
<dbReference type="STRING" id="479431.Namu_4668"/>
<dbReference type="InParanoid" id="C8X7U2"/>
<dbReference type="HOGENOM" id="CLU_037742_0_0_11"/>
<dbReference type="KEGG" id="nml:Namu_4668"/>
<organism evidence="1 2">
    <name type="scientific">Nakamurella multipartita (strain ATCC 700099 / DSM 44233 / CIP 104796 / JCM 9543 / NBRC 105858 / Y-104)</name>
    <name type="common">Microsphaera multipartita</name>
    <dbReference type="NCBI Taxonomy" id="479431"/>
    <lineage>
        <taxon>Bacteria</taxon>
        <taxon>Bacillati</taxon>
        <taxon>Actinomycetota</taxon>
        <taxon>Actinomycetes</taxon>
        <taxon>Nakamurellales</taxon>
        <taxon>Nakamurellaceae</taxon>
        <taxon>Nakamurella</taxon>
    </lineage>
</organism>
<gene>
    <name evidence="1" type="ordered locus">Namu_4668</name>
</gene>
<protein>
    <submittedName>
        <fullName evidence="1">Uncharacterized protein</fullName>
    </submittedName>
</protein>
<evidence type="ECO:0000313" key="2">
    <source>
        <dbReference type="Proteomes" id="UP000002218"/>
    </source>
</evidence>
<dbReference type="RefSeq" id="WP_015749759.1">
    <property type="nucleotide sequence ID" value="NC_013235.1"/>
</dbReference>
<dbReference type="AlphaFoldDB" id="C8X7U2"/>
<dbReference type="eggNOG" id="ENOG502ZFB5">
    <property type="taxonomic scope" value="Bacteria"/>
</dbReference>
<sequence length="373" mass="40249">MTVLFDGQVDVAYAQVYLQGGADFASDLDLSFGGQRNGLCGAAHEGMLFLLTGSQDGTVPFRLELLSKEPAIDASWEEIVEAGFSPSAAVALCDWHGTAYPLAAIRPGTYRVRYCVSGMDRAHNPPEHGPAGDRYLLQLWPAAPGPDAIIKQTSEAADYAHRAIERIPIPPTPAERAAAAHHAQLMADEASREAMRRLDDRRWGGRPPSERQRAIRGNVLGIARLDRPLADAISETDADTQREIARWATRRAYDRAGLAERAWVAPALAAMDAGRPPPPPFDDITSAFERLHVESDIPGQAFATIVVGTSDDLIPAVEPTYAALPAFFAAAEADAAQAVFDALYAAVVTFGSRYVEFLTELRRAFPAVDISGE</sequence>
<keyword evidence="2" id="KW-1185">Reference proteome</keyword>